<name>A0A0L8VC04_9BACT</name>
<organism evidence="1 2">
    <name type="scientific">Sunxiuqinia dokdonensis</name>
    <dbReference type="NCBI Taxonomy" id="1409788"/>
    <lineage>
        <taxon>Bacteria</taxon>
        <taxon>Pseudomonadati</taxon>
        <taxon>Bacteroidota</taxon>
        <taxon>Bacteroidia</taxon>
        <taxon>Marinilabiliales</taxon>
        <taxon>Prolixibacteraceae</taxon>
        <taxon>Sunxiuqinia</taxon>
    </lineage>
</organism>
<keyword evidence="2" id="KW-1185">Reference proteome</keyword>
<dbReference type="Gene3D" id="1.50.10.20">
    <property type="match status" value="1"/>
</dbReference>
<proteinExistence type="predicted"/>
<dbReference type="NCBIfam" id="TIGR02474">
    <property type="entry name" value="pec_lyase"/>
    <property type="match status" value="1"/>
</dbReference>
<dbReference type="GO" id="GO:0016829">
    <property type="term" value="F:lyase activity"/>
    <property type="evidence" value="ECO:0007669"/>
    <property type="project" value="UniProtKB-KW"/>
</dbReference>
<sequence>MSEFSSSSSHWYGIRDEGNMINPLPDQQRYDESEITKIADNMLLFQRSNGGWAKNYDMRAILTLEQIERLRATKDEFETTFDNATTYTQVQYLAKVYTKTQLEKYREGCLKGLEFILDAQYENGGWPQYYPLKENYSRHITFNDGAYIGIMKTLRMIVENDSSFSFLDDDLRFRIETAYERGLDCILNCQIVDQGRLTAWCQQHDAETLQPAWARAYEPPSICNGESASIVQFLMDMDEPDQRIIRAIQSAVKWFADSRIYNTRVETFEAEPLETQYKTITKDRRVVHDPEAPPIWTRYYELETGKPLFSDRNSELLYSMAEVSRERRVGYAWYIYSPQKVLDAYPAWLQKHELQENVLKP</sequence>
<dbReference type="InterPro" id="IPR012669">
    <property type="entry name" value="Pectate_lyase"/>
</dbReference>
<dbReference type="SUPFAM" id="SSF81853">
    <property type="entry name" value="Family 10 polysaccharide lyase"/>
    <property type="match status" value="1"/>
</dbReference>
<keyword evidence="1" id="KW-0456">Lyase</keyword>
<dbReference type="AlphaFoldDB" id="A0A0L8VC04"/>
<dbReference type="EMBL" id="LGIA01000055">
    <property type="protein sequence ID" value="KOH45991.1"/>
    <property type="molecule type" value="Genomic_DNA"/>
</dbReference>
<accession>A0A0L8VC04</accession>
<comment type="caution">
    <text evidence="1">The sequence shown here is derived from an EMBL/GenBank/DDBJ whole genome shotgun (WGS) entry which is preliminary data.</text>
</comment>
<dbReference type="Pfam" id="PF09492">
    <property type="entry name" value="Pec_lyase"/>
    <property type="match status" value="1"/>
</dbReference>
<evidence type="ECO:0000313" key="1">
    <source>
        <dbReference type="EMBL" id="KOH45991.1"/>
    </source>
</evidence>
<gene>
    <name evidence="1" type="ORF">NC99_11950</name>
</gene>
<dbReference type="Proteomes" id="UP000036958">
    <property type="component" value="Unassembled WGS sequence"/>
</dbReference>
<dbReference type="STRING" id="1409788.NC99_11950"/>
<evidence type="ECO:0000313" key="2">
    <source>
        <dbReference type="Proteomes" id="UP000036958"/>
    </source>
</evidence>
<protein>
    <submittedName>
        <fullName evidence="1">Pectate lyase</fullName>
    </submittedName>
</protein>
<reference evidence="2" key="1">
    <citation type="submission" date="2015-07" db="EMBL/GenBank/DDBJ databases">
        <title>Genome sequencing of Sunxiuqinia dokdonensis strain SK.</title>
        <authorList>
            <person name="Ahn S."/>
            <person name="Kim B.-C."/>
        </authorList>
    </citation>
    <scope>NUCLEOTIDE SEQUENCE [LARGE SCALE GENOMIC DNA]</scope>
    <source>
        <strain evidence="2">SK</strain>
    </source>
</reference>